<comment type="caution">
    <text evidence="2">The sequence shown here is derived from an EMBL/GenBank/DDBJ whole genome shotgun (WGS) entry which is preliminary data.</text>
</comment>
<evidence type="ECO:0000256" key="1">
    <source>
        <dbReference type="SAM" id="MobiDB-lite"/>
    </source>
</evidence>
<evidence type="ECO:0000313" key="3">
    <source>
        <dbReference type="Proteomes" id="UP000654075"/>
    </source>
</evidence>
<feature type="region of interest" description="Disordered" evidence="1">
    <location>
        <begin position="43"/>
        <end position="89"/>
    </location>
</feature>
<organism evidence="2 3">
    <name type="scientific">Polarella glacialis</name>
    <name type="common">Dinoflagellate</name>
    <dbReference type="NCBI Taxonomy" id="89957"/>
    <lineage>
        <taxon>Eukaryota</taxon>
        <taxon>Sar</taxon>
        <taxon>Alveolata</taxon>
        <taxon>Dinophyceae</taxon>
        <taxon>Suessiales</taxon>
        <taxon>Suessiaceae</taxon>
        <taxon>Polarella</taxon>
    </lineage>
</organism>
<sequence length="89" mass="9286">MQGSAAALSSKSPPGACMIYGILDNDTPIDGCFSAAEAWSERTQDNSPTCTTKARSYPAQYGSSSNNGNNGNGNNNHNNNNNILGTMLI</sequence>
<gene>
    <name evidence="2" type="ORF">PGLA1383_LOCUS56560</name>
</gene>
<accession>A0A813HUH9</accession>
<evidence type="ECO:0000313" key="2">
    <source>
        <dbReference type="EMBL" id="CAE8642005.1"/>
    </source>
</evidence>
<dbReference type="Proteomes" id="UP000654075">
    <property type="component" value="Unassembled WGS sequence"/>
</dbReference>
<protein>
    <submittedName>
        <fullName evidence="2">Uncharacterized protein</fullName>
    </submittedName>
</protein>
<proteinExistence type="predicted"/>
<dbReference type="EMBL" id="CAJNNV010033064">
    <property type="protein sequence ID" value="CAE8642005.1"/>
    <property type="molecule type" value="Genomic_DNA"/>
</dbReference>
<feature type="compositionally biased region" description="Polar residues" evidence="1">
    <location>
        <begin position="45"/>
        <end position="54"/>
    </location>
</feature>
<reference evidence="2" key="1">
    <citation type="submission" date="2021-02" db="EMBL/GenBank/DDBJ databases">
        <authorList>
            <person name="Dougan E. K."/>
            <person name="Rhodes N."/>
            <person name="Thang M."/>
            <person name="Chan C."/>
        </authorList>
    </citation>
    <scope>NUCLEOTIDE SEQUENCE</scope>
</reference>
<keyword evidence="3" id="KW-1185">Reference proteome</keyword>
<name>A0A813HUH9_POLGL</name>
<dbReference type="AlphaFoldDB" id="A0A813HUH9"/>
<feature type="compositionally biased region" description="Low complexity" evidence="1">
    <location>
        <begin position="62"/>
        <end position="82"/>
    </location>
</feature>